<dbReference type="PANTHER" id="PTHR33908">
    <property type="entry name" value="MANNOSYLTRANSFERASE YKCB-RELATED"/>
    <property type="match status" value="1"/>
</dbReference>
<dbReference type="GO" id="GO:0016763">
    <property type="term" value="F:pentosyltransferase activity"/>
    <property type="evidence" value="ECO:0007669"/>
    <property type="project" value="TreeGrafter"/>
</dbReference>
<feature type="transmembrane region" description="Helical" evidence="8">
    <location>
        <begin position="99"/>
        <end position="116"/>
    </location>
</feature>
<feature type="transmembrane region" description="Helical" evidence="8">
    <location>
        <begin position="178"/>
        <end position="205"/>
    </location>
</feature>
<feature type="domain" description="Glycosyltransferase RgtA/B/C/D-like" evidence="9">
    <location>
        <begin position="87"/>
        <end position="228"/>
    </location>
</feature>
<dbReference type="InterPro" id="IPR038731">
    <property type="entry name" value="RgtA/B/C-like"/>
</dbReference>
<comment type="subcellular location">
    <subcellularLocation>
        <location evidence="1">Cell membrane</location>
        <topology evidence="1">Multi-pass membrane protein</topology>
    </subcellularLocation>
</comment>
<sequence length="514" mass="55375">MSKTIDRTTKPAPVTAVRASVPLPFRAVLFGLAGVVIAAWGSWIPSLWGDEVTSLMSAQRPLSSLFTMLGHVDAVHGTYYFGLHWWVAVFGPSPFSIRFPSAIAVGLTVAAVVVIATRLGSARLGVIAGIVCCVLPRVTYMGEEARSFAFSAAIVSWLTVLLLELLRRDHAPAWLWVGYGALLALGVYVFLYVILFALVHAVILVTAKAPRGVLVRWTTTVGIAVAATVPLFVFGFLERNQISYLATRDQLSPDTVFSSLWFGGPWFAAAAWLLIVVALADAIRMRLRRTRAGVRAGPFDTTRAPSLVIVASAWLFLPTLVLVLGSAAIPAFTARYVSFCAPAAALLIAYGIDAVSQGRRWVDAVALVVLAALAAPVYLAQRTPYSKNDSDWAVISSVIGSHAVAGDAVVFDESARPSRKPRLAMHAYPAGFVNTRDVTLSVPYTANSGWADRAYSVAQAASIGRFDGIRRVWLIEYANGKPDTYGTADLERIGFKESGAVIHTHRGLIVEFTR</sequence>
<organism evidence="10 11">
    <name type="scientific">Leifsonia tongyongensis</name>
    <dbReference type="NCBI Taxonomy" id="1268043"/>
    <lineage>
        <taxon>Bacteria</taxon>
        <taxon>Bacillati</taxon>
        <taxon>Actinomycetota</taxon>
        <taxon>Actinomycetes</taxon>
        <taxon>Micrococcales</taxon>
        <taxon>Microbacteriaceae</taxon>
        <taxon>Leifsonia</taxon>
    </lineage>
</organism>
<keyword evidence="3" id="KW-0328">Glycosyltransferase</keyword>
<evidence type="ECO:0000256" key="4">
    <source>
        <dbReference type="ARBA" id="ARBA00022679"/>
    </source>
</evidence>
<feature type="transmembrane region" description="Helical" evidence="8">
    <location>
        <begin position="147"/>
        <end position="166"/>
    </location>
</feature>
<feature type="transmembrane region" description="Helical" evidence="8">
    <location>
        <begin position="122"/>
        <end position="140"/>
    </location>
</feature>
<evidence type="ECO:0000256" key="2">
    <source>
        <dbReference type="ARBA" id="ARBA00022475"/>
    </source>
</evidence>
<reference evidence="10 11" key="1">
    <citation type="journal article" date="2014" name="J. Microbiol.">
        <title>Diaminobutyricibacter tongyongensis gen. nov., sp. nov. and Homoserinibacter gongjuensis gen. nov., sp. nov. belong to the family Microbacteriaceae.</title>
        <authorList>
            <person name="Kim S.J."/>
            <person name="Ahn J.H."/>
            <person name="Weon H.Y."/>
            <person name="Hamada M."/>
            <person name="Suzuki K."/>
            <person name="Kwon S.W."/>
        </authorList>
    </citation>
    <scope>NUCLEOTIDE SEQUENCE [LARGE SCALE GENOMIC DNA]</scope>
    <source>
        <strain evidence="10 11">NBRC 108724</strain>
    </source>
</reference>
<keyword evidence="5 8" id="KW-0812">Transmembrane</keyword>
<dbReference type="PANTHER" id="PTHR33908:SF3">
    <property type="entry name" value="UNDECAPRENYL PHOSPHATE-ALPHA-4-AMINO-4-DEOXY-L-ARABINOSE ARABINOSYL TRANSFERASE"/>
    <property type="match status" value="1"/>
</dbReference>
<feature type="transmembrane region" description="Helical" evidence="8">
    <location>
        <begin position="334"/>
        <end position="352"/>
    </location>
</feature>
<keyword evidence="6 8" id="KW-1133">Transmembrane helix</keyword>
<dbReference type="InterPro" id="IPR050297">
    <property type="entry name" value="LipidA_mod_glycosyltrf_83"/>
</dbReference>
<keyword evidence="2" id="KW-1003">Cell membrane</keyword>
<evidence type="ECO:0000256" key="6">
    <source>
        <dbReference type="ARBA" id="ARBA00022989"/>
    </source>
</evidence>
<dbReference type="GO" id="GO:0010041">
    <property type="term" value="P:response to iron(III) ion"/>
    <property type="evidence" value="ECO:0007669"/>
    <property type="project" value="TreeGrafter"/>
</dbReference>
<gene>
    <name evidence="10" type="ORF">G3T36_07840</name>
</gene>
<dbReference type="GO" id="GO:0005886">
    <property type="term" value="C:plasma membrane"/>
    <property type="evidence" value="ECO:0007669"/>
    <property type="project" value="UniProtKB-SubCell"/>
</dbReference>
<keyword evidence="11" id="KW-1185">Reference proteome</keyword>
<evidence type="ECO:0000256" key="7">
    <source>
        <dbReference type="ARBA" id="ARBA00023136"/>
    </source>
</evidence>
<evidence type="ECO:0000256" key="5">
    <source>
        <dbReference type="ARBA" id="ARBA00022692"/>
    </source>
</evidence>
<keyword evidence="7 8" id="KW-0472">Membrane</keyword>
<dbReference type="RefSeq" id="WP_163288953.1">
    <property type="nucleotide sequence ID" value="NZ_JAAGWY010000001.1"/>
</dbReference>
<name>A0A6L9XWG8_9MICO</name>
<dbReference type="AlphaFoldDB" id="A0A6L9XWG8"/>
<evidence type="ECO:0000256" key="1">
    <source>
        <dbReference type="ARBA" id="ARBA00004651"/>
    </source>
</evidence>
<evidence type="ECO:0000256" key="8">
    <source>
        <dbReference type="SAM" id="Phobius"/>
    </source>
</evidence>
<comment type="caution">
    <text evidence="10">The sequence shown here is derived from an EMBL/GenBank/DDBJ whole genome shotgun (WGS) entry which is preliminary data.</text>
</comment>
<protein>
    <recommendedName>
        <fullName evidence="9">Glycosyltransferase RgtA/B/C/D-like domain-containing protein</fullName>
    </recommendedName>
</protein>
<dbReference type="Proteomes" id="UP000474967">
    <property type="component" value="Unassembled WGS sequence"/>
</dbReference>
<feature type="transmembrane region" description="Helical" evidence="8">
    <location>
        <begin position="217"/>
        <end position="237"/>
    </location>
</feature>
<evidence type="ECO:0000313" key="11">
    <source>
        <dbReference type="Proteomes" id="UP000474967"/>
    </source>
</evidence>
<evidence type="ECO:0000313" key="10">
    <source>
        <dbReference type="EMBL" id="NEN05782.1"/>
    </source>
</evidence>
<dbReference type="GO" id="GO:0009103">
    <property type="term" value="P:lipopolysaccharide biosynthetic process"/>
    <property type="evidence" value="ECO:0007669"/>
    <property type="project" value="UniProtKB-ARBA"/>
</dbReference>
<feature type="transmembrane region" description="Helical" evidence="8">
    <location>
        <begin position="361"/>
        <end position="380"/>
    </location>
</feature>
<dbReference type="EMBL" id="JAAGWY010000001">
    <property type="protein sequence ID" value="NEN05782.1"/>
    <property type="molecule type" value="Genomic_DNA"/>
</dbReference>
<feature type="transmembrane region" description="Helical" evidence="8">
    <location>
        <begin position="257"/>
        <end position="283"/>
    </location>
</feature>
<feature type="transmembrane region" description="Helical" evidence="8">
    <location>
        <begin position="304"/>
        <end position="328"/>
    </location>
</feature>
<dbReference type="Pfam" id="PF13231">
    <property type="entry name" value="PMT_2"/>
    <property type="match status" value="1"/>
</dbReference>
<feature type="transmembrane region" description="Helical" evidence="8">
    <location>
        <begin position="27"/>
        <end position="48"/>
    </location>
</feature>
<evidence type="ECO:0000259" key="9">
    <source>
        <dbReference type="Pfam" id="PF13231"/>
    </source>
</evidence>
<keyword evidence="4" id="KW-0808">Transferase</keyword>
<evidence type="ECO:0000256" key="3">
    <source>
        <dbReference type="ARBA" id="ARBA00022676"/>
    </source>
</evidence>
<accession>A0A6L9XWG8</accession>
<proteinExistence type="predicted"/>